<dbReference type="Proteomes" id="UP000012429">
    <property type="component" value="Unassembled WGS sequence"/>
</dbReference>
<accession>N6U7J5</accession>
<dbReference type="AlphaFoldDB" id="N6U7J5"/>
<organism evidence="1 2">
    <name type="scientific">Rhizobium freirei PRF 81</name>
    <dbReference type="NCBI Taxonomy" id="363754"/>
    <lineage>
        <taxon>Bacteria</taxon>
        <taxon>Pseudomonadati</taxon>
        <taxon>Pseudomonadota</taxon>
        <taxon>Alphaproteobacteria</taxon>
        <taxon>Hyphomicrobiales</taxon>
        <taxon>Rhizobiaceae</taxon>
        <taxon>Rhizobium/Agrobacterium group</taxon>
        <taxon>Rhizobium</taxon>
    </lineage>
</organism>
<dbReference type="STRING" id="363754.RHSP_65201"/>
<reference evidence="1 2" key="1">
    <citation type="journal article" date="2012" name="BMC Genomics">
        <title>Genomic basis of broad host range and environmental adaptability of Rhizobium tropici CIAT 899 and Rhizobium sp. PRF 81 which are used in inoculants for common bean (Phaseolus vulgaris L.).</title>
        <authorList>
            <person name="Ormeno-Orrillo E."/>
            <person name="Menna P."/>
            <person name="Almeida L.G."/>
            <person name="Ollero F.J."/>
            <person name="Nicolas M.F."/>
            <person name="Pains Rodrigues E."/>
            <person name="Shigueyoshi Nakatani A."/>
            <person name="Silva Batista J.S."/>
            <person name="Oliveira Chueire L.M."/>
            <person name="Souza R.C."/>
            <person name="Ribeiro Vasconcelos A.T."/>
            <person name="Megias M."/>
            <person name="Hungria M."/>
            <person name="Martinez-Romero E."/>
        </authorList>
    </citation>
    <scope>NUCLEOTIDE SEQUENCE [LARGE SCALE GENOMIC DNA]</scope>
    <source>
        <strain evidence="1 2">PRF 81</strain>
    </source>
</reference>
<protein>
    <submittedName>
        <fullName evidence="1">Uncharacterized protein</fullName>
    </submittedName>
</protein>
<gene>
    <name evidence="1" type="ORF">RHSP_65201</name>
</gene>
<dbReference type="EMBL" id="AQHN01000016">
    <property type="protein sequence ID" value="ENN88544.1"/>
    <property type="molecule type" value="Genomic_DNA"/>
</dbReference>
<evidence type="ECO:0000313" key="2">
    <source>
        <dbReference type="Proteomes" id="UP000012429"/>
    </source>
</evidence>
<keyword evidence="2" id="KW-1185">Reference proteome</keyword>
<proteinExistence type="predicted"/>
<comment type="caution">
    <text evidence="1">The sequence shown here is derived from an EMBL/GenBank/DDBJ whole genome shotgun (WGS) entry which is preliminary data.</text>
</comment>
<name>N6U7J5_9HYPH</name>
<sequence length="102" mass="10998">MGFHQHVAPAAADAEHDLRQEFRRVLGVGRSTAFEAKLQMPATLRLGGHCAFGKEFVGDCQSHAGCHCASHEFAAAKPARSHTACQIFRVVVHSPVPSFLSC</sequence>
<evidence type="ECO:0000313" key="1">
    <source>
        <dbReference type="EMBL" id="ENN88544.1"/>
    </source>
</evidence>